<dbReference type="Gene3D" id="3.60.15.10">
    <property type="entry name" value="Ribonuclease Z/Hydroxyacylglutathione hydrolase-like"/>
    <property type="match status" value="1"/>
</dbReference>
<comment type="caution">
    <text evidence="11">The sequence shown here is derived from an EMBL/GenBank/DDBJ whole genome shotgun (WGS) entry which is preliminary data.</text>
</comment>
<evidence type="ECO:0000259" key="10">
    <source>
        <dbReference type="Pfam" id="PF00753"/>
    </source>
</evidence>
<accession>A0AAD3H1B1</accession>
<evidence type="ECO:0000313" key="12">
    <source>
        <dbReference type="Proteomes" id="UP001054902"/>
    </source>
</evidence>
<dbReference type="GO" id="GO:0042781">
    <property type="term" value="F:3'-tRNA processing endoribonuclease activity"/>
    <property type="evidence" value="ECO:0007669"/>
    <property type="project" value="TreeGrafter"/>
</dbReference>
<feature type="region of interest" description="Disordered" evidence="9">
    <location>
        <begin position="135"/>
        <end position="166"/>
    </location>
</feature>
<dbReference type="PANTHER" id="PTHR46018:SF2">
    <property type="entry name" value="ZINC PHOSPHODIESTERASE ELAC PROTEIN 1"/>
    <property type="match status" value="1"/>
</dbReference>
<evidence type="ECO:0000256" key="5">
    <source>
        <dbReference type="ARBA" id="ARBA00022723"/>
    </source>
</evidence>
<dbReference type="InterPro" id="IPR036866">
    <property type="entry name" value="RibonucZ/Hydroxyglut_hydro"/>
</dbReference>
<evidence type="ECO:0000256" key="6">
    <source>
        <dbReference type="ARBA" id="ARBA00022759"/>
    </source>
</evidence>
<evidence type="ECO:0000256" key="7">
    <source>
        <dbReference type="ARBA" id="ARBA00022801"/>
    </source>
</evidence>
<comment type="cofactor">
    <cofactor evidence="1">
        <name>Zn(2+)</name>
        <dbReference type="ChEBI" id="CHEBI:29105"/>
    </cofactor>
</comment>
<dbReference type="EMBL" id="BLLK01000022">
    <property type="protein sequence ID" value="GFH46204.1"/>
    <property type="molecule type" value="Genomic_DNA"/>
</dbReference>
<sequence>MKFQSSKLANNSSRMKSTYRRAKGLSLLSLSATLLLDQTKAFSTFQQFSRQSHVSQINTLHRRLEHRQFSRLYANLPNDPQEMTREFLTSLKVKELKDKIKALNTDVKISQLKLKADCVDYLYNYYQENNADISDTSDGNMASSSISKEPVKRKSRGMPPLESSVNVGTSINEEKPILTSPKDIIFEEVFQRYPPVRSLQNVLEGGAKSEELLNDDELAPHMHPSVYKSFSGLGEMDVRQKYHPMLKDMTSSDLDLITVGTASCVPGVTRGVSCTALRLQWRRNNNMKQQKGNKGNDPVTGGIWIFDCGESTQLQIQRTGSIRPGKISKIFVTHAHGDHSFGLPGLMCIMGQDRDRDGPPLEIYGPEGLRTWLRTCIRYSVSRIVPPYRVHEIMDIPMAPEWGQGRMRNGRYYYQTDFRNKQQQNRRKVWGTQGLAGEDPVSWISRAPMINLERSEQFGEIDGGRDIYPVYNHPKCVDGAPIWEIEDEGDVRVYAAPMSHGVPCVGYVVDEQNKPGRLRSDLVEPIAKKNIKALKESGMKTPMKIMATIKDLPKGGSYTFPDGTVVKQEEVVEPPRKGRKVVICGDTADSRAIAGLAQGADVLVHEATNAFLSGIDKDTSKAETRRDAQIHGHSTPSIAGEFAKEIGAKRLVMNHFSSRYKGDQSLESMSIMTRIEQEAIKASGLSEDKVVAAWDFMIMPVPQN</sequence>
<dbReference type="Proteomes" id="UP001054902">
    <property type="component" value="Unassembled WGS sequence"/>
</dbReference>
<comment type="subunit">
    <text evidence="2">Homodimer.</text>
</comment>
<dbReference type="InterPro" id="IPR001279">
    <property type="entry name" value="Metallo-B-lactamas"/>
</dbReference>
<evidence type="ECO:0000256" key="9">
    <source>
        <dbReference type="SAM" id="MobiDB-lite"/>
    </source>
</evidence>
<keyword evidence="4" id="KW-0540">Nuclease</keyword>
<dbReference type="GO" id="GO:0046872">
    <property type="term" value="F:metal ion binding"/>
    <property type="evidence" value="ECO:0007669"/>
    <property type="project" value="UniProtKB-KW"/>
</dbReference>
<name>A0AAD3H1B1_9STRA</name>
<evidence type="ECO:0000256" key="1">
    <source>
        <dbReference type="ARBA" id="ARBA00001947"/>
    </source>
</evidence>
<reference evidence="11 12" key="1">
    <citation type="journal article" date="2021" name="Sci. Rep.">
        <title>The genome of the diatom Chaetoceros tenuissimus carries an ancient integrated fragment of an extant virus.</title>
        <authorList>
            <person name="Hongo Y."/>
            <person name="Kimura K."/>
            <person name="Takaki Y."/>
            <person name="Yoshida Y."/>
            <person name="Baba S."/>
            <person name="Kobayashi G."/>
            <person name="Nagasaki K."/>
            <person name="Hano T."/>
            <person name="Tomaru Y."/>
        </authorList>
    </citation>
    <scope>NUCLEOTIDE SEQUENCE [LARGE SCALE GENOMIC DNA]</scope>
    <source>
        <strain evidence="11 12">NIES-3715</strain>
    </source>
</reference>
<keyword evidence="3" id="KW-0819">tRNA processing</keyword>
<dbReference type="Pfam" id="PF00753">
    <property type="entry name" value="Lactamase_B"/>
    <property type="match status" value="1"/>
</dbReference>
<dbReference type="PANTHER" id="PTHR46018">
    <property type="entry name" value="ZINC PHOSPHODIESTERASE ELAC PROTEIN 1"/>
    <property type="match status" value="1"/>
</dbReference>
<keyword evidence="7" id="KW-0378">Hydrolase</keyword>
<evidence type="ECO:0000256" key="3">
    <source>
        <dbReference type="ARBA" id="ARBA00022694"/>
    </source>
</evidence>
<keyword evidence="8" id="KW-0862">Zinc</keyword>
<keyword evidence="5" id="KW-0479">Metal-binding</keyword>
<feature type="domain" description="Metallo-beta-lactamase" evidence="10">
    <location>
        <begin position="305"/>
        <end position="346"/>
    </location>
</feature>
<dbReference type="SUPFAM" id="SSF56281">
    <property type="entry name" value="Metallo-hydrolase/oxidoreductase"/>
    <property type="match status" value="1"/>
</dbReference>
<evidence type="ECO:0000256" key="4">
    <source>
        <dbReference type="ARBA" id="ARBA00022722"/>
    </source>
</evidence>
<evidence type="ECO:0000256" key="8">
    <source>
        <dbReference type="ARBA" id="ARBA00022833"/>
    </source>
</evidence>
<dbReference type="AlphaFoldDB" id="A0AAD3H1B1"/>
<organism evidence="11 12">
    <name type="scientific">Chaetoceros tenuissimus</name>
    <dbReference type="NCBI Taxonomy" id="426638"/>
    <lineage>
        <taxon>Eukaryota</taxon>
        <taxon>Sar</taxon>
        <taxon>Stramenopiles</taxon>
        <taxon>Ochrophyta</taxon>
        <taxon>Bacillariophyta</taxon>
        <taxon>Coscinodiscophyceae</taxon>
        <taxon>Chaetocerotophycidae</taxon>
        <taxon>Chaetocerotales</taxon>
        <taxon>Chaetocerotaceae</taxon>
        <taxon>Chaetoceros</taxon>
    </lineage>
</organism>
<gene>
    <name evidence="11" type="ORF">CTEN210_02678</name>
</gene>
<protein>
    <recommendedName>
        <fullName evidence="10">Metallo-beta-lactamase domain-containing protein</fullName>
    </recommendedName>
</protein>
<feature type="compositionally biased region" description="Polar residues" evidence="9">
    <location>
        <begin position="135"/>
        <end position="147"/>
    </location>
</feature>
<keyword evidence="6" id="KW-0255">Endonuclease</keyword>
<evidence type="ECO:0000313" key="11">
    <source>
        <dbReference type="EMBL" id="GFH46204.1"/>
    </source>
</evidence>
<dbReference type="GO" id="GO:0005634">
    <property type="term" value="C:nucleus"/>
    <property type="evidence" value="ECO:0007669"/>
    <property type="project" value="TreeGrafter"/>
</dbReference>
<dbReference type="InterPro" id="IPR013471">
    <property type="entry name" value="RNase_Z/BN"/>
</dbReference>
<evidence type="ECO:0000256" key="2">
    <source>
        <dbReference type="ARBA" id="ARBA00011738"/>
    </source>
</evidence>
<proteinExistence type="inferred from homology"/>
<dbReference type="HAMAP" id="MF_01818">
    <property type="entry name" value="RNase_Z_BN"/>
    <property type="match status" value="1"/>
</dbReference>
<keyword evidence="12" id="KW-1185">Reference proteome</keyword>
<dbReference type="CDD" id="cd07717">
    <property type="entry name" value="RNaseZ_ZiPD-like_MBL-fold"/>
    <property type="match status" value="1"/>
</dbReference>